<organism evidence="1 2">
    <name type="scientific">Desulfobaculum bizertense DSM 18034</name>
    <dbReference type="NCBI Taxonomy" id="1121442"/>
    <lineage>
        <taxon>Bacteria</taxon>
        <taxon>Pseudomonadati</taxon>
        <taxon>Thermodesulfobacteriota</taxon>
        <taxon>Desulfovibrionia</taxon>
        <taxon>Desulfovibrionales</taxon>
        <taxon>Desulfovibrionaceae</taxon>
        <taxon>Desulfobaculum</taxon>
    </lineage>
</organism>
<evidence type="ECO:0008006" key="3">
    <source>
        <dbReference type="Google" id="ProtNLM"/>
    </source>
</evidence>
<dbReference type="AlphaFoldDB" id="A0A1T4VR46"/>
<keyword evidence="2" id="KW-1185">Reference proteome</keyword>
<dbReference type="EMBL" id="FUYA01000002">
    <property type="protein sequence ID" value="SKA67417.1"/>
    <property type="molecule type" value="Genomic_DNA"/>
</dbReference>
<dbReference type="Gene3D" id="3.40.30.10">
    <property type="entry name" value="Glutaredoxin"/>
    <property type="match status" value="1"/>
</dbReference>
<evidence type="ECO:0000313" key="1">
    <source>
        <dbReference type="EMBL" id="SKA67417.1"/>
    </source>
</evidence>
<dbReference type="STRING" id="1121442.SAMN02745702_00818"/>
<dbReference type="SUPFAM" id="SSF52833">
    <property type="entry name" value="Thioredoxin-like"/>
    <property type="match status" value="1"/>
</dbReference>
<gene>
    <name evidence="1" type="ORF">SAMN02745702_00818</name>
</gene>
<dbReference type="Proteomes" id="UP000189733">
    <property type="component" value="Unassembled WGS sequence"/>
</dbReference>
<reference evidence="1 2" key="1">
    <citation type="submission" date="2017-02" db="EMBL/GenBank/DDBJ databases">
        <authorList>
            <person name="Peterson S.W."/>
        </authorList>
    </citation>
    <scope>NUCLEOTIDE SEQUENCE [LARGE SCALE GENOMIC DNA]</scope>
    <source>
        <strain evidence="1 2">DSM 18034</strain>
    </source>
</reference>
<dbReference type="OrthoDB" id="5472035at2"/>
<proteinExistence type="predicted"/>
<accession>A0A1T4VR46</accession>
<sequence length="116" mass="12710">MADYQRLLNEFQKYDIGLIMASVEDKATCEALLARHGGDIPFAYGVDAEAMSTALGCYYDDSDKYMEATGFLLQPDGKLYLGAYSTGAVGRIRADNALSVVRYYQTEDASVLPEQG</sequence>
<dbReference type="InterPro" id="IPR036249">
    <property type="entry name" value="Thioredoxin-like_sf"/>
</dbReference>
<protein>
    <recommendedName>
        <fullName evidence="3">AhpC/TSA family protein</fullName>
    </recommendedName>
</protein>
<evidence type="ECO:0000313" key="2">
    <source>
        <dbReference type="Proteomes" id="UP000189733"/>
    </source>
</evidence>
<name>A0A1T4VR46_9BACT</name>